<evidence type="ECO:0000313" key="2">
    <source>
        <dbReference type="EMBL" id="MDU9005837.1"/>
    </source>
</evidence>
<dbReference type="EMBL" id="JASMWN010000017">
    <property type="protein sequence ID" value="MDU9005837.1"/>
    <property type="molecule type" value="Genomic_DNA"/>
</dbReference>
<reference evidence="3" key="1">
    <citation type="submission" date="2023-05" db="EMBL/GenBank/DDBJ databases">
        <title>Sedimentitalea sp. nov. JM2-8.</title>
        <authorList>
            <person name="Huang J."/>
        </authorList>
    </citation>
    <scope>NUCLEOTIDE SEQUENCE [LARGE SCALE GENOMIC DNA]</scope>
    <source>
        <strain evidence="3">KHS03</strain>
    </source>
</reference>
<protein>
    <submittedName>
        <fullName evidence="2">Uncharacterized protein</fullName>
    </submittedName>
</protein>
<dbReference type="RefSeq" id="WP_316779853.1">
    <property type="nucleotide sequence ID" value="NZ_JASMWN010000017.1"/>
</dbReference>
<organism evidence="2 3">
    <name type="scientific">Sedimentitalea todarodis</name>
    <dbReference type="NCBI Taxonomy" id="1631240"/>
    <lineage>
        <taxon>Bacteria</taxon>
        <taxon>Pseudomonadati</taxon>
        <taxon>Pseudomonadota</taxon>
        <taxon>Alphaproteobacteria</taxon>
        <taxon>Rhodobacterales</taxon>
        <taxon>Paracoccaceae</taxon>
        <taxon>Sedimentitalea</taxon>
    </lineage>
</organism>
<name>A0ABU3VI26_9RHOB</name>
<evidence type="ECO:0000313" key="3">
    <source>
        <dbReference type="Proteomes" id="UP001255416"/>
    </source>
</evidence>
<accession>A0ABU3VI26</accession>
<sequence length="185" mass="20067">MRRPRSTSSWSKLKYRLSSSFGVACCALLLSGLGPQAHAADESDLTLAKNLMNTCQAHFGDRRAAASAFRSMETRTVNHNANFRTATGHDGRVMVSSGTVRNWIGCIVVVNGMSRSEATRLANPWIKKIAGEPGKPRNGAQVWLGAFGGKLARVEIGKVRNPVIKGMSISFEVHKRSKPGSMVQK</sequence>
<comment type="caution">
    <text evidence="2">The sequence shown here is derived from an EMBL/GenBank/DDBJ whole genome shotgun (WGS) entry which is preliminary data.</text>
</comment>
<gene>
    <name evidence="2" type="ORF">QO231_18555</name>
</gene>
<proteinExistence type="predicted"/>
<evidence type="ECO:0000256" key="1">
    <source>
        <dbReference type="SAM" id="SignalP"/>
    </source>
</evidence>
<dbReference type="Proteomes" id="UP001255416">
    <property type="component" value="Unassembled WGS sequence"/>
</dbReference>
<keyword evidence="1" id="KW-0732">Signal</keyword>
<keyword evidence="3" id="KW-1185">Reference proteome</keyword>
<feature type="signal peptide" evidence="1">
    <location>
        <begin position="1"/>
        <end position="39"/>
    </location>
</feature>
<feature type="chain" id="PRO_5046746781" evidence="1">
    <location>
        <begin position="40"/>
        <end position="185"/>
    </location>
</feature>